<feature type="compositionally biased region" description="Basic and acidic residues" evidence="1">
    <location>
        <begin position="38"/>
        <end position="57"/>
    </location>
</feature>
<gene>
    <name evidence="2" type="ORF">Cgig2_034049</name>
</gene>
<organism evidence="2 3">
    <name type="scientific">Carnegiea gigantea</name>
    <dbReference type="NCBI Taxonomy" id="171969"/>
    <lineage>
        <taxon>Eukaryota</taxon>
        <taxon>Viridiplantae</taxon>
        <taxon>Streptophyta</taxon>
        <taxon>Embryophyta</taxon>
        <taxon>Tracheophyta</taxon>
        <taxon>Spermatophyta</taxon>
        <taxon>Magnoliopsida</taxon>
        <taxon>eudicotyledons</taxon>
        <taxon>Gunneridae</taxon>
        <taxon>Pentapetalae</taxon>
        <taxon>Caryophyllales</taxon>
        <taxon>Cactineae</taxon>
        <taxon>Cactaceae</taxon>
        <taxon>Cactoideae</taxon>
        <taxon>Echinocereeae</taxon>
        <taxon>Carnegiea</taxon>
    </lineage>
</organism>
<name>A0A9Q1KJT5_9CARY</name>
<dbReference type="Proteomes" id="UP001153076">
    <property type="component" value="Unassembled WGS sequence"/>
</dbReference>
<dbReference type="EMBL" id="JAKOGI010000086">
    <property type="protein sequence ID" value="KAJ8444814.1"/>
    <property type="molecule type" value="Genomic_DNA"/>
</dbReference>
<evidence type="ECO:0000313" key="2">
    <source>
        <dbReference type="EMBL" id="KAJ8444814.1"/>
    </source>
</evidence>
<protein>
    <submittedName>
        <fullName evidence="2">Uncharacterized protein</fullName>
    </submittedName>
</protein>
<proteinExistence type="predicted"/>
<accession>A0A9Q1KJT5</accession>
<evidence type="ECO:0000256" key="1">
    <source>
        <dbReference type="SAM" id="MobiDB-lite"/>
    </source>
</evidence>
<feature type="region of interest" description="Disordered" evidence="1">
    <location>
        <begin position="38"/>
        <end position="60"/>
    </location>
</feature>
<keyword evidence="3" id="KW-1185">Reference proteome</keyword>
<sequence length="161" mass="17922">MEATNSARPLPYFDYVPTTCCEPFYRRIPIALHHHSDEVREAARPDRIDRSQGENHDQSIGVDTLQRAASEVNHGLNAICNAFLMYCLVRGAGTNLEAPGETSGQRRARAPNAEKATADDLSTVTTQCAEIFGHTNVKCRELRKALHELADKGQINCFLKR</sequence>
<reference evidence="2" key="1">
    <citation type="submission" date="2022-04" db="EMBL/GenBank/DDBJ databases">
        <title>Carnegiea gigantea Genome sequencing and assembly v2.</title>
        <authorList>
            <person name="Copetti D."/>
            <person name="Sanderson M.J."/>
            <person name="Burquez A."/>
            <person name="Wojciechowski M.F."/>
        </authorList>
    </citation>
    <scope>NUCLEOTIDE SEQUENCE</scope>
    <source>
        <strain evidence="2">SGP5-SGP5p</strain>
        <tissue evidence="2">Aerial part</tissue>
    </source>
</reference>
<comment type="caution">
    <text evidence="2">The sequence shown here is derived from an EMBL/GenBank/DDBJ whole genome shotgun (WGS) entry which is preliminary data.</text>
</comment>
<dbReference type="AlphaFoldDB" id="A0A9Q1KJT5"/>
<dbReference type="OrthoDB" id="1752268at2759"/>
<evidence type="ECO:0000313" key="3">
    <source>
        <dbReference type="Proteomes" id="UP001153076"/>
    </source>
</evidence>